<evidence type="ECO:0000313" key="2">
    <source>
        <dbReference type="Proteomes" id="UP000838756"/>
    </source>
</evidence>
<protein>
    <submittedName>
        <fullName evidence="1">Jg8515 protein</fullName>
    </submittedName>
</protein>
<reference evidence="1" key="1">
    <citation type="submission" date="2022-03" db="EMBL/GenBank/DDBJ databases">
        <authorList>
            <person name="Lindestad O."/>
        </authorList>
    </citation>
    <scope>NUCLEOTIDE SEQUENCE</scope>
</reference>
<keyword evidence="2" id="KW-1185">Reference proteome</keyword>
<dbReference type="EMBL" id="CAKXAJ010024980">
    <property type="protein sequence ID" value="CAH2233579.1"/>
    <property type="molecule type" value="Genomic_DNA"/>
</dbReference>
<evidence type="ECO:0000313" key="1">
    <source>
        <dbReference type="EMBL" id="CAH2233579.1"/>
    </source>
</evidence>
<sequence length="94" mass="10824">MWGTFARLFNLQRRWMARTDMGLEKRGEHHALTWHVGYAFYRVGVCSGTRLPRGWAANDIMFFDAAGQLETFASSTLEVWPYQELAMVGSRIPP</sequence>
<dbReference type="AlphaFoldDB" id="A0A8S4RCW1"/>
<comment type="caution">
    <text evidence="1">The sequence shown here is derived from an EMBL/GenBank/DDBJ whole genome shotgun (WGS) entry which is preliminary data.</text>
</comment>
<organism evidence="1 2">
    <name type="scientific">Pararge aegeria aegeria</name>
    <dbReference type="NCBI Taxonomy" id="348720"/>
    <lineage>
        <taxon>Eukaryota</taxon>
        <taxon>Metazoa</taxon>
        <taxon>Ecdysozoa</taxon>
        <taxon>Arthropoda</taxon>
        <taxon>Hexapoda</taxon>
        <taxon>Insecta</taxon>
        <taxon>Pterygota</taxon>
        <taxon>Neoptera</taxon>
        <taxon>Endopterygota</taxon>
        <taxon>Lepidoptera</taxon>
        <taxon>Glossata</taxon>
        <taxon>Ditrysia</taxon>
        <taxon>Papilionoidea</taxon>
        <taxon>Nymphalidae</taxon>
        <taxon>Satyrinae</taxon>
        <taxon>Satyrini</taxon>
        <taxon>Parargina</taxon>
        <taxon>Pararge</taxon>
    </lineage>
</organism>
<name>A0A8S4RCW1_9NEOP</name>
<accession>A0A8S4RCW1</accession>
<gene>
    <name evidence="1" type="primary">jg8515</name>
    <name evidence="1" type="ORF">PAEG_LOCUS11530</name>
</gene>
<dbReference type="Proteomes" id="UP000838756">
    <property type="component" value="Unassembled WGS sequence"/>
</dbReference>
<proteinExistence type="predicted"/>